<proteinExistence type="predicted"/>
<keyword evidence="3" id="KW-1185">Reference proteome</keyword>
<gene>
    <name evidence="2" type="ORF">B0H15DRAFT_1025256</name>
</gene>
<feature type="region of interest" description="Disordered" evidence="1">
    <location>
        <begin position="342"/>
        <end position="375"/>
    </location>
</feature>
<evidence type="ECO:0000313" key="2">
    <source>
        <dbReference type="EMBL" id="KAJ7080184.1"/>
    </source>
</evidence>
<accession>A0AAD6XK17</accession>
<dbReference type="Proteomes" id="UP001222325">
    <property type="component" value="Unassembled WGS sequence"/>
</dbReference>
<name>A0AAD6XK17_9AGAR</name>
<sequence>MATYYECYDDYDDPGYSPTSFSQPELVYVADLYYDEHIAPYDGNTTSQSYEGYDGLEYEDESFAIPSYEAQGYVDAEEPDDGCMQTAYGEPGYWEEYHRRRYAILYGPDSEEEGDTQGVAERDEDLVVDPAAAYDDPDSSGEYGAAGAMEELNLNGDEDQEAWREMWERGPLLGEDELAWAEAMKGWRQQLESDPSYGEDGGSEVQAVNGHLDVNTQHAPEELADAYVEEAPLDDVPAQLTLEELQSLYDSGGVPEEDREECARLLEELWACELEHQWLQAAGYVWDEELGEYVHPDGSDSSEEYDAQEDDLVGIQEHADAYSAAHVLDLPLTALAGAPTPSFVSDSIPPPELPKHQATPRRRSPKPAKLKSPLELHKRRHQMILPAHRQLPPPLPHGLRSKLQRWPNKGRTKLTKKAKRDPPPHVALVASSARSPAVVTSPASMNPAPSATPPPVVDDSRCSLATASIAAVDVPNPDDPTKPPNTHPAAHTSASVSPSAPVHAPATTTVLRVALLPYRPLCFALPLPPLGPSPTDASWRAATDTPGFEAPTFDDSDWATAYVFGSYDMGPSKITAGKTAALTPAEVACEGVTEPVCRCAAVCDESAPRETVRSELECSADARNVEFLSAVPGEGCVCRTTRGPYFCGVPADEEAVQMCYDRTDGAGQRDVQCYVKCSGDFVATDQKTFMQAHAELEALVGKHMAAMKNTTPRRACPYKAANLTPP</sequence>
<feature type="region of interest" description="Disordered" evidence="1">
    <location>
        <begin position="411"/>
        <end position="458"/>
    </location>
</feature>
<dbReference type="AlphaFoldDB" id="A0AAD6XK17"/>
<evidence type="ECO:0000256" key="1">
    <source>
        <dbReference type="SAM" id="MobiDB-lite"/>
    </source>
</evidence>
<reference evidence="2" key="1">
    <citation type="submission" date="2023-03" db="EMBL/GenBank/DDBJ databases">
        <title>Massive genome expansion in bonnet fungi (Mycena s.s.) driven by repeated elements and novel gene families across ecological guilds.</title>
        <authorList>
            <consortium name="Lawrence Berkeley National Laboratory"/>
            <person name="Harder C.B."/>
            <person name="Miyauchi S."/>
            <person name="Viragh M."/>
            <person name="Kuo A."/>
            <person name="Thoen E."/>
            <person name="Andreopoulos B."/>
            <person name="Lu D."/>
            <person name="Skrede I."/>
            <person name="Drula E."/>
            <person name="Henrissat B."/>
            <person name="Morin E."/>
            <person name="Kohler A."/>
            <person name="Barry K."/>
            <person name="LaButti K."/>
            <person name="Morin E."/>
            <person name="Salamov A."/>
            <person name="Lipzen A."/>
            <person name="Mereny Z."/>
            <person name="Hegedus B."/>
            <person name="Baldrian P."/>
            <person name="Stursova M."/>
            <person name="Weitz H."/>
            <person name="Taylor A."/>
            <person name="Grigoriev I.V."/>
            <person name="Nagy L.G."/>
            <person name="Martin F."/>
            <person name="Kauserud H."/>
        </authorList>
    </citation>
    <scope>NUCLEOTIDE SEQUENCE</scope>
    <source>
        <strain evidence="2">CBHHK173m</strain>
    </source>
</reference>
<evidence type="ECO:0000313" key="3">
    <source>
        <dbReference type="Proteomes" id="UP001222325"/>
    </source>
</evidence>
<protein>
    <submittedName>
        <fullName evidence="2">Uncharacterized protein</fullName>
    </submittedName>
</protein>
<comment type="caution">
    <text evidence="2">The sequence shown here is derived from an EMBL/GenBank/DDBJ whole genome shotgun (WGS) entry which is preliminary data.</text>
</comment>
<feature type="compositionally biased region" description="Basic residues" evidence="1">
    <location>
        <begin position="358"/>
        <end position="369"/>
    </location>
</feature>
<organism evidence="2 3">
    <name type="scientific">Mycena belliarum</name>
    <dbReference type="NCBI Taxonomy" id="1033014"/>
    <lineage>
        <taxon>Eukaryota</taxon>
        <taxon>Fungi</taxon>
        <taxon>Dikarya</taxon>
        <taxon>Basidiomycota</taxon>
        <taxon>Agaricomycotina</taxon>
        <taxon>Agaricomycetes</taxon>
        <taxon>Agaricomycetidae</taxon>
        <taxon>Agaricales</taxon>
        <taxon>Marasmiineae</taxon>
        <taxon>Mycenaceae</taxon>
        <taxon>Mycena</taxon>
    </lineage>
</organism>
<dbReference type="EMBL" id="JARJCN010000056">
    <property type="protein sequence ID" value="KAJ7080184.1"/>
    <property type="molecule type" value="Genomic_DNA"/>
</dbReference>
<feature type="region of interest" description="Disordered" evidence="1">
    <location>
        <begin position="472"/>
        <end position="502"/>
    </location>
</feature>
<feature type="compositionally biased region" description="Low complexity" evidence="1">
    <location>
        <begin position="487"/>
        <end position="502"/>
    </location>
</feature>